<name>A0AAX1N5X8_9BACT</name>
<accession>A0AAX1N5X8</accession>
<dbReference type="RefSeq" id="WP_169666418.1">
    <property type="nucleotide sequence ID" value="NZ_CP076132.1"/>
</dbReference>
<reference evidence="6 7" key="1">
    <citation type="submission" date="2021-05" db="EMBL/GenBank/DDBJ databases">
        <title>Comparative genomic studies on the polysaccharide-degrading batcterial strains of the Flammeovirga genus.</title>
        <authorList>
            <person name="Zewei F."/>
            <person name="Zheng Z."/>
            <person name="Yu L."/>
            <person name="Ruyue G."/>
            <person name="Yanhong M."/>
            <person name="Yuanyuan C."/>
            <person name="Jingyan G."/>
            <person name="Wenjun H."/>
        </authorList>
    </citation>
    <scope>NUCLEOTIDE SEQUENCE [LARGE SCALE GENOMIC DNA]</scope>
    <source>
        <strain evidence="6 7">NBRC:100898</strain>
    </source>
</reference>
<dbReference type="InterPro" id="IPR013783">
    <property type="entry name" value="Ig-like_fold"/>
</dbReference>
<keyword evidence="2" id="KW-0479">Metal-binding</keyword>
<evidence type="ECO:0000256" key="2">
    <source>
        <dbReference type="ARBA" id="ARBA00022723"/>
    </source>
</evidence>
<dbReference type="InterPro" id="IPR026444">
    <property type="entry name" value="Secre_tail"/>
</dbReference>
<dbReference type="SUPFAM" id="SSF51445">
    <property type="entry name" value="(Trans)glycosidases"/>
    <property type="match status" value="1"/>
</dbReference>
<dbReference type="InterPro" id="IPR017853">
    <property type="entry name" value="GH"/>
</dbReference>
<dbReference type="Proteomes" id="UP000678679">
    <property type="component" value="Chromosome 1"/>
</dbReference>
<feature type="chain" id="PRO_5043735143" evidence="4">
    <location>
        <begin position="21"/>
        <end position="1327"/>
    </location>
</feature>
<evidence type="ECO:0000256" key="4">
    <source>
        <dbReference type="SAM" id="SignalP"/>
    </source>
</evidence>
<dbReference type="InterPro" id="IPR013780">
    <property type="entry name" value="Glyco_hydro_b"/>
</dbReference>
<keyword evidence="7" id="KW-1185">Reference proteome</keyword>
<dbReference type="PANTHER" id="PTHR10357">
    <property type="entry name" value="ALPHA-AMYLASE FAMILY MEMBER"/>
    <property type="match status" value="1"/>
</dbReference>
<dbReference type="EMBL" id="CP076132">
    <property type="protein sequence ID" value="QWG02612.1"/>
    <property type="molecule type" value="Genomic_DNA"/>
</dbReference>
<dbReference type="InterPro" id="IPR059177">
    <property type="entry name" value="GH29D-like_dom"/>
</dbReference>
<protein>
    <submittedName>
        <fullName evidence="6">Starch-binding protein</fullName>
    </submittedName>
</protein>
<evidence type="ECO:0000256" key="1">
    <source>
        <dbReference type="ARBA" id="ARBA00001913"/>
    </source>
</evidence>
<evidence type="ECO:0000256" key="3">
    <source>
        <dbReference type="ARBA" id="ARBA00022729"/>
    </source>
</evidence>
<comment type="cofactor">
    <cofactor evidence="1">
        <name>Ca(2+)</name>
        <dbReference type="ChEBI" id="CHEBI:29108"/>
    </cofactor>
</comment>
<evidence type="ECO:0000259" key="5">
    <source>
        <dbReference type="SMART" id="SM00642"/>
    </source>
</evidence>
<dbReference type="KEGG" id="fya:KMW28_03280"/>
<evidence type="ECO:0000313" key="6">
    <source>
        <dbReference type="EMBL" id="QWG02612.1"/>
    </source>
</evidence>
<dbReference type="NCBIfam" id="TIGR04183">
    <property type="entry name" value="Por_Secre_tail"/>
    <property type="match status" value="1"/>
</dbReference>
<sequence>MKKLLLLLCLLSMGLGSSYAQNDFREESIYFLLTTRFFDGDPSNNRPNEWSSYNPDPEVNPAITDPNDVTWKGDFKGLIEKLDYIQDLGFTAIWITPIVQNWSPLDYHGYHAYDFTKVDPRLESPGATFQDLINEVHARDMKIVLDVVTNHAGRFGIKGQAEIKYNTDTSQVWGQDLEGNPLQPNPNWEYDGMTPNPDDGLIWSRANIPTMPAPYNENLELYNWPSTQSYVDTTDPEWYHHSGNGFAQGWDDTENLYNRALAGDTPDLNTSSPVVREYLVNAYRTFIEMGVDAFRWDTIKHMSKEDVLYFLDEFKKINPDLFVFGEVAQKRHELHSIEEINPHWYTWRGATNASEPSGMAVIDFYAEASFHGPFEYGEGFAGVKAADRYDHLYADPSTNLLWLDNHDFGPNNDWNKRYGGTDENLAACLNFMFTWRGIPIVYYGTEMRFMSGAYADIHDASGITKSINETGRAYYGDVMDQAPSHKIYKHIQKLNAMRSAIPALQKGEWRWDGSSAGNAVGFVRKYGDSEVAVGLAKDGSASFTFSGLTNGVYRDAVTGAEYAVSNGSLTCNVESGSAAVYVLNGPGRIGSNGQGFFQAGEGGPGKPFVQGSPSPGRYTDPIEVSLSATLGAGAPYTIYYTTDGSLPSVASTRYDGVKIPVASDLDVKAIAFDKDGNQSDVITLSYRIGEVQGLEVYFKKPDSWNSVNVHYWNETPAGALPPSTWPGPNMMEYQDGWYKYVFEETESVNLLFSDNSANKTEDLTRSSNGWYKDGQWYNECPDCVPVEPKAPTLSYTQNGANINLTATENGVIHYTVDGTDPTSASDVTSGAVTLTGAEGETVTLKAIAINEVGSSNIVSTSYTFPIIPEGGMTVYFKPTSCNDPKIYFWRVENGSMTTTWPGESMIPSSKYEGFYEATLDGTCTNLILLCGSTKITGDEMSICGDVWYVEGEGWVPEPIIEDVPDTEAPTLGISPGSGSYVGSVSVTISATDDRDSSPTIYYTTDGSMPNMSSTSAESTVTFTVTEDMTVKAIAMDDSSNISTMQTADYVITQPTGGFTVHAFGYTMIHHWNATPAGSFASSTWPGANLQDEGDGWYSFTFPETVESTNLLFHGNGQTPDMSRDKDGWFKDGVWYDQKPTTQPQNGLTVHLKTTWASPKVHYWNASDGSSSNWPGENMVSEGNGWFKYTIPNVSSANLLFHDGNGNQTSDLNRSSEGWYMDGTWYDANPEGSGARTVGQFLDLEERIQLYPTRVMNHFKLSINLAEATPVNIRILNINGQDVHPVAQLELDEGSHLLNVSDLKIKAGLYFVNIQVGDQRVVKKIVKF</sequence>
<dbReference type="Pfam" id="PF16738">
    <property type="entry name" value="CBM26"/>
    <property type="match status" value="3"/>
</dbReference>
<organism evidence="6 7">
    <name type="scientific">Flammeovirga yaeyamensis</name>
    <dbReference type="NCBI Taxonomy" id="367791"/>
    <lineage>
        <taxon>Bacteria</taxon>
        <taxon>Pseudomonadati</taxon>
        <taxon>Bacteroidota</taxon>
        <taxon>Cytophagia</taxon>
        <taxon>Cytophagales</taxon>
        <taxon>Flammeovirgaceae</taxon>
        <taxon>Flammeovirga</taxon>
    </lineage>
</organism>
<dbReference type="InterPro" id="IPR031965">
    <property type="entry name" value="CBM26"/>
</dbReference>
<dbReference type="GO" id="GO:0046872">
    <property type="term" value="F:metal ion binding"/>
    <property type="evidence" value="ECO:0007669"/>
    <property type="project" value="UniProtKB-KW"/>
</dbReference>
<feature type="domain" description="Glycosyl hydrolase family 13 catalytic" evidence="5">
    <location>
        <begin position="31"/>
        <end position="498"/>
    </location>
</feature>
<dbReference type="Pfam" id="PF18962">
    <property type="entry name" value="Por_Secre_tail"/>
    <property type="match status" value="1"/>
</dbReference>
<dbReference type="Gene3D" id="2.60.40.1180">
    <property type="entry name" value="Golgi alpha-mannosidase II"/>
    <property type="match status" value="1"/>
</dbReference>
<gene>
    <name evidence="6" type="ORF">KMW28_03280</name>
</gene>
<dbReference type="Pfam" id="PF13290">
    <property type="entry name" value="CHB_HEX_C_1"/>
    <property type="match status" value="3"/>
</dbReference>
<proteinExistence type="predicted"/>
<dbReference type="Gene3D" id="3.20.20.80">
    <property type="entry name" value="Glycosidases"/>
    <property type="match status" value="2"/>
</dbReference>
<dbReference type="Gene3D" id="2.60.40.10">
    <property type="entry name" value="Immunoglobulins"/>
    <property type="match status" value="4"/>
</dbReference>
<dbReference type="SMART" id="SM00642">
    <property type="entry name" value="Aamy"/>
    <property type="match status" value="1"/>
</dbReference>
<dbReference type="Pfam" id="PF00128">
    <property type="entry name" value="Alpha-amylase"/>
    <property type="match status" value="1"/>
</dbReference>
<dbReference type="InterPro" id="IPR006047">
    <property type="entry name" value="GH13_cat_dom"/>
</dbReference>
<evidence type="ECO:0000313" key="7">
    <source>
        <dbReference type="Proteomes" id="UP000678679"/>
    </source>
</evidence>
<dbReference type="GO" id="GO:0005975">
    <property type="term" value="P:carbohydrate metabolic process"/>
    <property type="evidence" value="ECO:0007669"/>
    <property type="project" value="InterPro"/>
</dbReference>
<dbReference type="PANTHER" id="PTHR10357:SF215">
    <property type="entry name" value="ALPHA-AMYLASE 1"/>
    <property type="match status" value="1"/>
</dbReference>
<keyword evidence="3 4" id="KW-0732">Signal</keyword>
<feature type="signal peptide" evidence="4">
    <location>
        <begin position="1"/>
        <end position="20"/>
    </location>
</feature>